<dbReference type="OrthoDB" id="5947505at2759"/>
<evidence type="ECO:0000256" key="5">
    <source>
        <dbReference type="ARBA" id="ARBA00023136"/>
    </source>
</evidence>
<dbReference type="AlphaFoldDB" id="A0A4S8R8D2"/>
<keyword evidence="3" id="KW-0809">Transit peptide</keyword>
<sequence length="196" mass="22235">MFSARATRAAAQRVARPQSIRTPFQRRFASSESTFTGAENNAFNRERQAVKDHAAATSDFSEFNGGNTNKTRRSLEEVVNLCGGWEAGWESHGRKEIKADYWGSATIPCLIIASVNAKILWDEHWAHWDHMEPLEERAEYPYQNMRTKNFFWGDGDKLEREGQLPQEGVDLMISVELVLALLLHWTMEGVFGKTGG</sequence>
<evidence type="ECO:0000256" key="3">
    <source>
        <dbReference type="ARBA" id="ARBA00022946"/>
    </source>
</evidence>
<dbReference type="GO" id="GO:0005743">
    <property type="term" value="C:mitochondrial inner membrane"/>
    <property type="evidence" value="ECO:0007669"/>
    <property type="project" value="UniProtKB-SubCell"/>
</dbReference>
<keyword evidence="7" id="KW-1185">Reference proteome</keyword>
<comment type="caution">
    <text evidence="6">The sequence shown here is derived from an EMBL/GenBank/DDBJ whole genome shotgun (WGS) entry which is preliminary data.</text>
</comment>
<evidence type="ECO:0000256" key="2">
    <source>
        <dbReference type="ARBA" id="ARBA00022792"/>
    </source>
</evidence>
<dbReference type="Gene3D" id="4.10.95.10">
    <property type="entry name" value="Cytochrome c oxidase, subunit VIa"/>
    <property type="match status" value="1"/>
</dbReference>
<dbReference type="Proteomes" id="UP000308671">
    <property type="component" value="Unassembled WGS sequence"/>
</dbReference>
<proteinExistence type="predicted"/>
<reference evidence="6 7" key="1">
    <citation type="submission" date="2017-12" db="EMBL/GenBank/DDBJ databases">
        <title>Comparative genomics of Botrytis spp.</title>
        <authorList>
            <person name="Valero-Jimenez C.A."/>
            <person name="Tapia P."/>
            <person name="Veloso J."/>
            <person name="Silva-Moreno E."/>
            <person name="Staats M."/>
            <person name="Valdes J.H."/>
            <person name="Van Kan J.A.L."/>
        </authorList>
    </citation>
    <scope>NUCLEOTIDE SEQUENCE [LARGE SCALE GENOMIC DNA]</scope>
    <source>
        <strain evidence="6 7">MUCL435</strain>
    </source>
</reference>
<keyword evidence="2" id="KW-0999">Mitochondrion inner membrane</keyword>
<dbReference type="SUPFAM" id="SSF81411">
    <property type="entry name" value="Mitochondrial cytochrome c oxidase subunit VIa"/>
    <property type="match status" value="1"/>
</dbReference>
<name>A0A4S8R8D2_9HELO</name>
<organism evidence="6 7">
    <name type="scientific">Botrytis galanthina</name>
    <dbReference type="NCBI Taxonomy" id="278940"/>
    <lineage>
        <taxon>Eukaryota</taxon>
        <taxon>Fungi</taxon>
        <taxon>Dikarya</taxon>
        <taxon>Ascomycota</taxon>
        <taxon>Pezizomycotina</taxon>
        <taxon>Leotiomycetes</taxon>
        <taxon>Helotiales</taxon>
        <taxon>Sclerotiniaceae</taxon>
        <taxon>Botrytis</taxon>
    </lineage>
</organism>
<accession>A0A4S8R8D2</accession>
<gene>
    <name evidence="6" type="ORF">BGAL_0191g00110</name>
</gene>
<evidence type="ECO:0000313" key="7">
    <source>
        <dbReference type="Proteomes" id="UP000308671"/>
    </source>
</evidence>
<keyword evidence="5" id="KW-0472">Membrane</keyword>
<evidence type="ECO:0000256" key="4">
    <source>
        <dbReference type="ARBA" id="ARBA00023128"/>
    </source>
</evidence>
<keyword evidence="4" id="KW-0496">Mitochondrion</keyword>
<evidence type="ECO:0000313" key="6">
    <source>
        <dbReference type="EMBL" id="THV49514.1"/>
    </source>
</evidence>
<dbReference type="EMBL" id="PQXL01000191">
    <property type="protein sequence ID" value="THV49514.1"/>
    <property type="molecule type" value="Genomic_DNA"/>
</dbReference>
<dbReference type="InterPro" id="IPR001349">
    <property type="entry name" value="Cyt_c_oxidase_su6a"/>
</dbReference>
<protein>
    <submittedName>
        <fullName evidence="6">Uncharacterized protein</fullName>
    </submittedName>
</protein>
<evidence type="ECO:0000256" key="1">
    <source>
        <dbReference type="ARBA" id="ARBA00004273"/>
    </source>
</evidence>
<dbReference type="InterPro" id="IPR036418">
    <property type="entry name" value="Cyt_c_oxidase_su6a_sf"/>
</dbReference>
<dbReference type="Pfam" id="PF02046">
    <property type="entry name" value="COX6A"/>
    <property type="match status" value="2"/>
</dbReference>
<comment type="subcellular location">
    <subcellularLocation>
        <location evidence="1">Mitochondrion inner membrane</location>
    </subcellularLocation>
</comment>